<dbReference type="AlphaFoldDB" id="H1D3D3"/>
<dbReference type="HOGENOM" id="CLU_3128634_0_0_9"/>
<feature type="non-terminal residue" evidence="1">
    <location>
        <position position="50"/>
    </location>
</feature>
<evidence type="ECO:0000313" key="2">
    <source>
        <dbReference type="Proteomes" id="UP000003277"/>
    </source>
</evidence>
<reference evidence="1 2" key="1">
    <citation type="submission" date="2011-11" db="EMBL/GenBank/DDBJ databases">
        <title>The Genome Sequence of Dialister succinatiphilus YIT 11850.</title>
        <authorList>
            <consortium name="The Broad Institute Genome Sequencing Platform"/>
            <person name="Earl A."/>
            <person name="Ward D."/>
            <person name="Feldgarden M."/>
            <person name="Gevers D."/>
            <person name="Morotomi M."/>
            <person name="Young S.K."/>
            <person name="Zeng Q."/>
            <person name="Gargeya S."/>
            <person name="Fitzgerald M."/>
            <person name="Haas B."/>
            <person name="Abouelleil A."/>
            <person name="Alvarado L."/>
            <person name="Arachchi H.M."/>
            <person name="Berlin A."/>
            <person name="Brown A."/>
            <person name="Chapman S.B."/>
            <person name="Dunbar C."/>
            <person name="Gearin G."/>
            <person name="Goldberg J."/>
            <person name="Griggs A."/>
            <person name="Gujja S."/>
            <person name="Heiman D."/>
            <person name="Howarth C."/>
            <person name="Lui A."/>
            <person name="MacDonald P.J.P."/>
            <person name="Montmayeur A."/>
            <person name="Murphy C."/>
            <person name="Neiman D."/>
            <person name="Pearson M."/>
            <person name="Priest M."/>
            <person name="Roberts A."/>
            <person name="Saif S."/>
            <person name="Shea T."/>
            <person name="Sisk P."/>
            <person name="Stolte C."/>
            <person name="Sykes S."/>
            <person name="Wortman J."/>
            <person name="Nusbaum C."/>
            <person name="Birren B."/>
        </authorList>
    </citation>
    <scope>NUCLEOTIDE SEQUENCE [LARGE SCALE GENOMIC DNA]</scope>
    <source>
        <strain evidence="1 2">YIT 11850</strain>
    </source>
</reference>
<keyword evidence="2" id="KW-1185">Reference proteome</keyword>
<protein>
    <submittedName>
        <fullName evidence="1">Uncharacterized protein</fullName>
    </submittedName>
</protein>
<sequence length="50" mass="6050">MGRRVLKFDGPLARGWWYRPQGDEFYNAAFGGHVHIEYHNQDYHRPPLRH</sequence>
<accession>H1D3D3</accession>
<comment type="caution">
    <text evidence="1">The sequence shown here is derived from an EMBL/GenBank/DDBJ whole genome shotgun (WGS) entry which is preliminary data.</text>
</comment>
<organism evidence="1 2">
    <name type="scientific">Dialister succinatiphilus YIT 11850</name>
    <dbReference type="NCBI Taxonomy" id="742743"/>
    <lineage>
        <taxon>Bacteria</taxon>
        <taxon>Bacillati</taxon>
        <taxon>Bacillota</taxon>
        <taxon>Negativicutes</taxon>
        <taxon>Veillonellales</taxon>
        <taxon>Veillonellaceae</taxon>
        <taxon>Dialister</taxon>
    </lineage>
</organism>
<gene>
    <name evidence="1" type="ORF">HMPREF9453_02121</name>
</gene>
<dbReference type="Proteomes" id="UP000003277">
    <property type="component" value="Unassembled WGS sequence"/>
</dbReference>
<proteinExistence type="predicted"/>
<evidence type="ECO:0000313" key="1">
    <source>
        <dbReference type="EMBL" id="EHO61958.1"/>
    </source>
</evidence>
<name>H1D3D3_9FIRM</name>
<dbReference type="EMBL" id="ADLT01000086">
    <property type="protein sequence ID" value="EHO61958.1"/>
    <property type="molecule type" value="Genomic_DNA"/>
</dbReference>